<gene>
    <name evidence="3" type="ORF">J2S62_002103</name>
</gene>
<dbReference type="EMBL" id="JAVDYJ010000001">
    <property type="protein sequence ID" value="MDR7347846.1"/>
    <property type="molecule type" value="Genomic_DNA"/>
</dbReference>
<accession>A0ABU2B352</accession>
<keyword evidence="4" id="KW-1185">Reference proteome</keyword>
<comment type="caution">
    <text evidence="3">The sequence shown here is derived from an EMBL/GenBank/DDBJ whole genome shotgun (WGS) entry which is preliminary data.</text>
</comment>
<keyword evidence="1" id="KW-0560">Oxidoreductase</keyword>
<evidence type="ECO:0000313" key="4">
    <source>
        <dbReference type="Proteomes" id="UP001183794"/>
    </source>
</evidence>
<dbReference type="PANTHER" id="PTHR30466:SF15">
    <property type="entry name" value="POSSIBLE OXIDOREDUCTASE"/>
    <property type="match status" value="1"/>
</dbReference>
<evidence type="ECO:0000313" key="3">
    <source>
        <dbReference type="EMBL" id="MDR7347846.1"/>
    </source>
</evidence>
<dbReference type="SUPFAM" id="SSF50475">
    <property type="entry name" value="FMN-binding split barrel"/>
    <property type="match status" value="1"/>
</dbReference>
<reference evidence="3 4" key="1">
    <citation type="submission" date="2023-07" db="EMBL/GenBank/DDBJ databases">
        <title>Sequencing the genomes of 1000 actinobacteria strains.</title>
        <authorList>
            <person name="Klenk H.-P."/>
        </authorList>
    </citation>
    <scope>NUCLEOTIDE SEQUENCE [LARGE SCALE GENOMIC DNA]</scope>
    <source>
        <strain evidence="3 4">DSM 22966</strain>
    </source>
</reference>
<dbReference type="InterPro" id="IPR012349">
    <property type="entry name" value="Split_barrel_FMN-bd"/>
</dbReference>
<protein>
    <submittedName>
        <fullName evidence="3">Flavin reductase (DIM6/NTAB) family NADH-FMN oxidoreductase RutF</fullName>
    </submittedName>
</protein>
<sequence>MSSDAFYDLMGSANSALLVVTTAVDGVQAGCMVGYHAQASMSPQHYTLYLSKANHTYRVGLLATHFAVHFLTEHDYDMAKHFACTSGQDTDKFADLAIETGDHDLPFVVALPNRMVLERISILDDGGDHVCVTARVVSAESDGHFTPLRLTDVSDLKPAHGADERIIQP</sequence>
<dbReference type="InterPro" id="IPR050268">
    <property type="entry name" value="NADH-dep_flavin_reductase"/>
</dbReference>
<organism evidence="3 4">
    <name type="scientific">Enteractinococcus fodinae</name>
    <dbReference type="NCBI Taxonomy" id="684663"/>
    <lineage>
        <taxon>Bacteria</taxon>
        <taxon>Bacillati</taxon>
        <taxon>Actinomycetota</taxon>
        <taxon>Actinomycetes</taxon>
        <taxon>Micrococcales</taxon>
        <taxon>Micrococcaceae</taxon>
    </lineage>
</organism>
<dbReference type="InterPro" id="IPR002563">
    <property type="entry name" value="Flavin_Rdtase-like_dom"/>
</dbReference>
<dbReference type="Gene3D" id="2.30.110.10">
    <property type="entry name" value="Electron Transport, Fmn-binding Protein, Chain A"/>
    <property type="match status" value="1"/>
</dbReference>
<dbReference type="Pfam" id="PF01613">
    <property type="entry name" value="Flavin_Reduct"/>
    <property type="match status" value="1"/>
</dbReference>
<feature type="domain" description="Flavin reductase like" evidence="2">
    <location>
        <begin position="10"/>
        <end position="157"/>
    </location>
</feature>
<dbReference type="Proteomes" id="UP001183794">
    <property type="component" value="Unassembled WGS sequence"/>
</dbReference>
<evidence type="ECO:0000259" key="2">
    <source>
        <dbReference type="SMART" id="SM00903"/>
    </source>
</evidence>
<proteinExistence type="predicted"/>
<dbReference type="PANTHER" id="PTHR30466">
    <property type="entry name" value="FLAVIN REDUCTASE"/>
    <property type="match status" value="1"/>
</dbReference>
<dbReference type="SMART" id="SM00903">
    <property type="entry name" value="Flavin_Reduct"/>
    <property type="match status" value="1"/>
</dbReference>
<name>A0ABU2B352_9MICC</name>
<evidence type="ECO:0000256" key="1">
    <source>
        <dbReference type="ARBA" id="ARBA00023002"/>
    </source>
</evidence>
<dbReference type="RefSeq" id="WP_310174499.1">
    <property type="nucleotide sequence ID" value="NZ_BAABHE010000002.1"/>
</dbReference>